<dbReference type="RefSeq" id="XP_016210348.1">
    <property type="nucleotide sequence ID" value="XM_016361844.1"/>
</dbReference>
<reference evidence="4 5" key="1">
    <citation type="submission" date="2015-01" db="EMBL/GenBank/DDBJ databases">
        <title>The Genome Sequence of Ochroconis gallopava CBS43764.</title>
        <authorList>
            <consortium name="The Broad Institute Genomics Platform"/>
            <person name="Cuomo C."/>
            <person name="de Hoog S."/>
            <person name="Gorbushina A."/>
            <person name="Stielow B."/>
            <person name="Teixiera M."/>
            <person name="Abouelleil A."/>
            <person name="Chapman S.B."/>
            <person name="Priest M."/>
            <person name="Young S.K."/>
            <person name="Wortman J."/>
            <person name="Nusbaum C."/>
            <person name="Birren B."/>
        </authorList>
    </citation>
    <scope>NUCLEOTIDE SEQUENCE [LARGE SCALE GENOMIC DNA]</scope>
    <source>
        <strain evidence="4 5">CBS 43764</strain>
    </source>
</reference>
<dbReference type="GO" id="GO:0050660">
    <property type="term" value="F:flavin adenine dinucleotide binding"/>
    <property type="evidence" value="ECO:0007669"/>
    <property type="project" value="InterPro"/>
</dbReference>
<dbReference type="InParanoid" id="A0A0D2AMY6"/>
<evidence type="ECO:0008006" key="6">
    <source>
        <dbReference type="Google" id="ProtNLM"/>
    </source>
</evidence>
<organism evidence="4 5">
    <name type="scientific">Verruconis gallopava</name>
    <dbReference type="NCBI Taxonomy" id="253628"/>
    <lineage>
        <taxon>Eukaryota</taxon>
        <taxon>Fungi</taxon>
        <taxon>Dikarya</taxon>
        <taxon>Ascomycota</taxon>
        <taxon>Pezizomycotina</taxon>
        <taxon>Dothideomycetes</taxon>
        <taxon>Pleosporomycetidae</taxon>
        <taxon>Venturiales</taxon>
        <taxon>Sympoventuriaceae</taxon>
        <taxon>Verruconis</taxon>
    </lineage>
</organism>
<dbReference type="VEuPathDB" id="FungiDB:PV09_08002"/>
<evidence type="ECO:0000256" key="2">
    <source>
        <dbReference type="ARBA" id="ARBA00022827"/>
    </source>
</evidence>
<keyword evidence="1" id="KW-0285">Flavoprotein</keyword>
<keyword evidence="5" id="KW-1185">Reference proteome</keyword>
<dbReference type="EMBL" id="KN847563">
    <property type="protein sequence ID" value="KIW00479.1"/>
    <property type="molecule type" value="Genomic_DNA"/>
</dbReference>
<dbReference type="GO" id="GO:0004499">
    <property type="term" value="F:N,N-dimethylaniline monooxygenase activity"/>
    <property type="evidence" value="ECO:0007669"/>
    <property type="project" value="InterPro"/>
</dbReference>
<sequence>MSSRWSWGSSKSSNDQKHIGFIRSFVESIHAALNGRSAHTSTATMVNGQITPPQEDKMEFPQFSLNPATPMSELPGQLPMSTIGEDVDPLPIAQAALLQLRTMDPVLLTEDTLWRDIFALTGTTRTFHGPRRIQDTWKELLASHDVDEFKLAPQGGVTIARPMPTLNWIQIKFSFKAKTKPRMSCIGLLRLIPVENAGWKIWFLTTILQGIDGFPDVDFLEPTANSDAASLPNTMPSGSPDVLNCVIIGAGMAGLCLAGYLKAVGCPAVILERKESVGQTWEERYDSVSIHTSRATGQMPFENVWGPEYPYHLNSRHLVEGFRKWVKKYLPNEVWLSTELIKAHWNDEEQNWTLKIRQNGLNREIRTKHLVFALGLCSLKYMPELPNREAFHGTVMHGSEYKHAKDWKGLKGVIVGTANTAHDCADDMLEAGLSSVTMVQRSATPVLPVEYWSKVYDPVYNDANPVHVSDTMMLSAPNAITRLMAQRIIRKMMSMEPERFEALEKQGFKTVKQQDFDMYHYLLERFGSHYIDVGVSKKIADGLIKVKSDALVTGFNETGLTFDDGSSLDADVIIFATGYEGNMKVLVTPLLDERVSSKLHDYWGTDDEGEIRGAWKPIGHPNIWYTGGNVLYMRFFAKFLAMTIAADVRGCPIPIYEKK</sequence>
<evidence type="ECO:0000256" key="1">
    <source>
        <dbReference type="ARBA" id="ARBA00022630"/>
    </source>
</evidence>
<dbReference type="HOGENOM" id="CLU_015676_3_0_1"/>
<dbReference type="GO" id="GO:0050661">
    <property type="term" value="F:NADP binding"/>
    <property type="evidence" value="ECO:0007669"/>
    <property type="project" value="InterPro"/>
</dbReference>
<dbReference type="InterPro" id="IPR050982">
    <property type="entry name" value="Auxin_biosynth/cation_transpt"/>
</dbReference>
<keyword evidence="2" id="KW-0274">FAD</keyword>
<dbReference type="Gene3D" id="3.50.50.60">
    <property type="entry name" value="FAD/NAD(P)-binding domain"/>
    <property type="match status" value="1"/>
</dbReference>
<dbReference type="GeneID" id="27315975"/>
<evidence type="ECO:0000256" key="3">
    <source>
        <dbReference type="ARBA" id="ARBA00023002"/>
    </source>
</evidence>
<dbReference type="AlphaFoldDB" id="A0A0D2AMY6"/>
<dbReference type="InterPro" id="IPR036188">
    <property type="entry name" value="FAD/NAD-bd_sf"/>
</dbReference>
<dbReference type="Pfam" id="PF00743">
    <property type="entry name" value="FMO-like"/>
    <property type="match status" value="1"/>
</dbReference>
<protein>
    <recommendedName>
        <fullName evidence="6">FAD/NAD(P)-binding domain-containing protein</fullName>
    </recommendedName>
</protein>
<evidence type="ECO:0000313" key="5">
    <source>
        <dbReference type="Proteomes" id="UP000053259"/>
    </source>
</evidence>
<gene>
    <name evidence="4" type="ORF">PV09_08002</name>
</gene>
<dbReference type="InterPro" id="IPR020946">
    <property type="entry name" value="Flavin_mOase-like"/>
</dbReference>
<keyword evidence="3" id="KW-0560">Oxidoreductase</keyword>
<name>A0A0D2AMY6_9PEZI</name>
<dbReference type="PANTHER" id="PTHR43539:SF68">
    <property type="entry name" value="FLAVIN-BINDING MONOOXYGENASE-LIKE PROTEIN (AFU_ORTHOLOGUE AFUA_4G09220)"/>
    <property type="match status" value="1"/>
</dbReference>
<dbReference type="Proteomes" id="UP000053259">
    <property type="component" value="Unassembled WGS sequence"/>
</dbReference>
<dbReference type="PANTHER" id="PTHR43539">
    <property type="entry name" value="FLAVIN-BINDING MONOOXYGENASE-LIKE PROTEIN (AFU_ORTHOLOGUE AFUA_4G09220)"/>
    <property type="match status" value="1"/>
</dbReference>
<dbReference type="SUPFAM" id="SSF51905">
    <property type="entry name" value="FAD/NAD(P)-binding domain"/>
    <property type="match status" value="1"/>
</dbReference>
<dbReference type="OrthoDB" id="74360at2759"/>
<proteinExistence type="predicted"/>
<accession>A0A0D2AMY6</accession>
<evidence type="ECO:0000313" key="4">
    <source>
        <dbReference type="EMBL" id="KIW00479.1"/>
    </source>
</evidence>